<evidence type="ECO:0000256" key="1">
    <source>
        <dbReference type="SAM" id="MobiDB-lite"/>
    </source>
</evidence>
<dbReference type="NCBIfam" id="NF041065">
    <property type="entry name" value="DpdH"/>
    <property type="match status" value="1"/>
</dbReference>
<proteinExistence type="predicted"/>
<reference evidence="2 3" key="1">
    <citation type="submission" date="2021-01" db="EMBL/GenBank/DDBJ databases">
        <title>WGS of actinomycetes isolated from Thailand.</title>
        <authorList>
            <person name="Thawai C."/>
        </authorList>
    </citation>
    <scope>NUCLEOTIDE SEQUENCE [LARGE SCALE GENOMIC DNA]</scope>
    <source>
        <strain evidence="2 3">CH5-8</strain>
    </source>
</reference>
<dbReference type="RefSeq" id="WP_201825451.1">
    <property type="nucleotide sequence ID" value="NZ_JAERRH010000019.1"/>
</dbReference>
<organism evidence="2 3">
    <name type="scientific">Streptomyces musisoli</name>
    <dbReference type="NCBI Taxonomy" id="2802280"/>
    <lineage>
        <taxon>Bacteria</taxon>
        <taxon>Bacillati</taxon>
        <taxon>Actinomycetota</taxon>
        <taxon>Actinomycetes</taxon>
        <taxon>Kitasatosporales</taxon>
        <taxon>Streptomycetaceae</taxon>
        <taxon>Streptomyces</taxon>
    </lineage>
</organism>
<comment type="caution">
    <text evidence="2">The sequence shown here is derived from an EMBL/GenBank/DDBJ whole genome shotgun (WGS) entry which is preliminary data.</text>
</comment>
<gene>
    <name evidence="2" type="ORF">JK361_33195</name>
</gene>
<protein>
    <recommendedName>
        <fullName evidence="4">AAA+ ATPase domain-containing protein</fullName>
    </recommendedName>
</protein>
<evidence type="ECO:0000313" key="3">
    <source>
        <dbReference type="Proteomes" id="UP000621386"/>
    </source>
</evidence>
<evidence type="ECO:0000313" key="2">
    <source>
        <dbReference type="EMBL" id="MBL1109382.1"/>
    </source>
</evidence>
<sequence length="1017" mass="111035">MTWRGDLPAACWKASEALRIIPVEAESTSNGVFLATHTSIPLIQRDHVASATGGSPSTEHDLLRAVREQPADQPIIPILGKPGTGKSHLVRWLRINLETTDATRLIFVPKHRMSLRGILDLILELATGERADELRAKVATAVDAASDEREARLRLRAALAVLVETRGAHQDGGTTEDDELRAYLASPEGLPALLLDPVFRDRLLSDDGPIGRLVREKLSGKGTEDKEEAFGFSPQDLNLSVDDINHAGADAQTVAGALTSEADLRDLAAKMLNEQLGPAVSEVFGIGGDDLKQLLVELRLDLHRQGLELLLLIEDFSIFQGIQGGLIDAITLIPTENLELCPMRVVMAVTTGYFINHIPETVYSRTYKVYELETPQTGAAAFEPAEFAAHYLNAVRAGSALIDQHHNERAPAPKPCLQCPVREKCHQAFGHVDDMGLFPFNRRALDLAIRSSSQDKGFIARDVLTRVLRPVLQRDHSEIDEGRFPGAGFENDFRSGALHILDNIEDQVRLHTPGDPDMSERRIRMVRFWGAGNGPQNLDPTIHDAFGIPPLEAFGNAPEPAPPTTHQRKKHPPRNNEEQPPQSPTPPPAAPEANPRLVQAVDRWRASGDLTQGDHNDLRNIVHAAITGYLEFENGFGTESGWTGGRKEHAPSFNASSSIVLDDNKLDKALIPVDRTDDEDVRVLRALAWASAKGAWDAVPNGEVLQRLCMTKAQTWAARVTAYLDLQDRNDDPELARIAHALLTVSKAFGIADAFKPDGHSRVRALFAPRPEAAGVQLRPRLRKWQDAFNGSSQQPGREWLQDRLLRLASYSQGSGKPLAVDLPRLLHAVRDDAADAAWPAQAPDVLIQAVHGIATRAAELDQLLEEASSLLPDTGELGSSIAEVAKPLNSLIAHRAALGQLPPSINADGLATTARAVKSGDQKRVEAIREALQSWHTLPADERLRLMTSDWDSSAKRIETWLCMAGNAVEALEKKLTAGPVSEVQREHDDALWRLSAGLNALSDEITHVTGPGDNA</sequence>
<feature type="region of interest" description="Disordered" evidence="1">
    <location>
        <begin position="545"/>
        <end position="593"/>
    </location>
</feature>
<feature type="compositionally biased region" description="Pro residues" evidence="1">
    <location>
        <begin position="581"/>
        <end position="590"/>
    </location>
</feature>
<name>A0ABS1PAH8_9ACTN</name>
<evidence type="ECO:0008006" key="4">
    <source>
        <dbReference type="Google" id="ProtNLM"/>
    </source>
</evidence>
<accession>A0ABS1PAH8</accession>
<dbReference type="EMBL" id="JAERRH010000019">
    <property type="protein sequence ID" value="MBL1109382.1"/>
    <property type="molecule type" value="Genomic_DNA"/>
</dbReference>
<keyword evidence="3" id="KW-1185">Reference proteome</keyword>
<dbReference type="Proteomes" id="UP000621386">
    <property type="component" value="Unassembled WGS sequence"/>
</dbReference>